<accession>A0A0A9WB59</accession>
<reference evidence="2" key="1">
    <citation type="journal article" date="2014" name="PLoS ONE">
        <title>Transcriptome-Based Identification of ABC Transporters in the Western Tarnished Plant Bug Lygus hesperus.</title>
        <authorList>
            <person name="Hull J.J."/>
            <person name="Chaney K."/>
            <person name="Geib S.M."/>
            <person name="Fabrick J.A."/>
            <person name="Brent C.S."/>
            <person name="Walsh D."/>
            <person name="Lavine L.C."/>
        </authorList>
    </citation>
    <scope>NUCLEOTIDE SEQUENCE</scope>
</reference>
<reference evidence="2" key="2">
    <citation type="submission" date="2014-07" db="EMBL/GenBank/DDBJ databases">
        <authorList>
            <person name="Hull J."/>
        </authorList>
    </citation>
    <scope>NUCLEOTIDE SEQUENCE</scope>
</reference>
<protein>
    <submittedName>
        <fullName evidence="2">Spore coat polysaccharide biosynthesis protein spsE</fullName>
    </submittedName>
</protein>
<name>A0A0A9WB59_LYGHE</name>
<gene>
    <name evidence="2" type="primary">spsE</name>
    <name evidence="2" type="ORF">CM83_4506</name>
    <name evidence="3" type="ORF">g.23328</name>
</gene>
<dbReference type="EMBL" id="GDHC01012229">
    <property type="protein sequence ID" value="JAQ06400.1"/>
    <property type="molecule type" value="Transcribed_RNA"/>
</dbReference>
<evidence type="ECO:0000313" key="3">
    <source>
        <dbReference type="EMBL" id="JAQ06400.1"/>
    </source>
</evidence>
<evidence type="ECO:0000313" key="2">
    <source>
        <dbReference type="EMBL" id="JAG04616.1"/>
    </source>
</evidence>
<dbReference type="AlphaFoldDB" id="A0A0A9WB59"/>
<keyword evidence="1" id="KW-0732">Signal</keyword>
<organism evidence="2">
    <name type="scientific">Lygus hesperus</name>
    <name type="common">Western plant bug</name>
    <dbReference type="NCBI Taxonomy" id="30085"/>
    <lineage>
        <taxon>Eukaryota</taxon>
        <taxon>Metazoa</taxon>
        <taxon>Ecdysozoa</taxon>
        <taxon>Arthropoda</taxon>
        <taxon>Hexapoda</taxon>
        <taxon>Insecta</taxon>
        <taxon>Pterygota</taxon>
        <taxon>Neoptera</taxon>
        <taxon>Paraneoptera</taxon>
        <taxon>Hemiptera</taxon>
        <taxon>Heteroptera</taxon>
        <taxon>Panheteroptera</taxon>
        <taxon>Cimicomorpha</taxon>
        <taxon>Miridae</taxon>
        <taxon>Mirini</taxon>
        <taxon>Lygus</taxon>
    </lineage>
</organism>
<evidence type="ECO:0000256" key="1">
    <source>
        <dbReference type="SAM" id="SignalP"/>
    </source>
</evidence>
<dbReference type="EMBL" id="GBHO01038988">
    <property type="protein sequence ID" value="JAG04616.1"/>
    <property type="molecule type" value="Transcribed_RNA"/>
</dbReference>
<feature type="signal peptide" evidence="1">
    <location>
        <begin position="1"/>
        <end position="18"/>
    </location>
</feature>
<sequence length="123" mass="13253">MLPLLALLLSSSTGGASTSTTYSTPLNEKLTAPAQVLTQPSPSINTAYHTSGALQLPEHTYQQIPSNPVNSNLHLIPQFSNRFRTPIVPECPSGILDPIQHPTCPCLSSLVTLLHSSQLQQRQ</sequence>
<feature type="chain" id="PRO_5007389358" evidence="1">
    <location>
        <begin position="19"/>
        <end position="123"/>
    </location>
</feature>
<proteinExistence type="predicted"/>
<reference evidence="3" key="3">
    <citation type="journal article" date="2016" name="Gigascience">
        <title>De novo construction of an expanded transcriptome assembly for the western tarnished plant bug, Lygus hesperus.</title>
        <authorList>
            <person name="Tassone E.E."/>
            <person name="Geib S.M."/>
            <person name="Hall B."/>
            <person name="Fabrick J.A."/>
            <person name="Brent C.S."/>
            <person name="Hull J.J."/>
        </authorList>
    </citation>
    <scope>NUCLEOTIDE SEQUENCE</scope>
</reference>